<evidence type="ECO:0000313" key="2">
    <source>
        <dbReference type="Proteomes" id="UP000242715"/>
    </source>
</evidence>
<dbReference type="EMBL" id="DF973319">
    <property type="protein sequence ID" value="GAU25746.1"/>
    <property type="molecule type" value="Genomic_DNA"/>
</dbReference>
<keyword evidence="2" id="KW-1185">Reference proteome</keyword>
<reference evidence="2" key="1">
    <citation type="journal article" date="2017" name="Front. Plant Sci.">
        <title>Climate Clever Clovers: New Paradigm to Reduce the Environmental Footprint of Ruminants by Breeding Low Methanogenic Forages Utilizing Haplotype Variation.</title>
        <authorList>
            <person name="Kaur P."/>
            <person name="Appels R."/>
            <person name="Bayer P.E."/>
            <person name="Keeble-Gagnere G."/>
            <person name="Wang J."/>
            <person name="Hirakawa H."/>
            <person name="Shirasawa K."/>
            <person name="Vercoe P."/>
            <person name="Stefanova K."/>
            <person name="Durmic Z."/>
            <person name="Nichols P."/>
            <person name="Revell C."/>
            <person name="Isobe S.N."/>
            <person name="Edwards D."/>
            <person name="Erskine W."/>
        </authorList>
    </citation>
    <scope>NUCLEOTIDE SEQUENCE [LARGE SCALE GENOMIC DNA]</scope>
    <source>
        <strain evidence="2">cv. Daliak</strain>
    </source>
</reference>
<accession>A0A2Z6M1R9</accession>
<sequence length="104" mass="11203">MKSGDAIDVDFGKVGLGATEGVQIGDIVVRAGARKEKLALENIQVQEVAPNPGKAVESTDVSKEQDSRVYTCKFKTRTDNFKDIGNLSLNLRFGLPQTSLHLGV</sequence>
<evidence type="ECO:0000313" key="1">
    <source>
        <dbReference type="EMBL" id="GAU25746.1"/>
    </source>
</evidence>
<dbReference type="AlphaFoldDB" id="A0A2Z6M1R9"/>
<name>A0A2Z6M1R9_TRISU</name>
<organism evidence="1 2">
    <name type="scientific">Trifolium subterraneum</name>
    <name type="common">Subterranean clover</name>
    <dbReference type="NCBI Taxonomy" id="3900"/>
    <lineage>
        <taxon>Eukaryota</taxon>
        <taxon>Viridiplantae</taxon>
        <taxon>Streptophyta</taxon>
        <taxon>Embryophyta</taxon>
        <taxon>Tracheophyta</taxon>
        <taxon>Spermatophyta</taxon>
        <taxon>Magnoliopsida</taxon>
        <taxon>eudicotyledons</taxon>
        <taxon>Gunneridae</taxon>
        <taxon>Pentapetalae</taxon>
        <taxon>rosids</taxon>
        <taxon>fabids</taxon>
        <taxon>Fabales</taxon>
        <taxon>Fabaceae</taxon>
        <taxon>Papilionoideae</taxon>
        <taxon>50 kb inversion clade</taxon>
        <taxon>NPAAA clade</taxon>
        <taxon>Hologalegina</taxon>
        <taxon>IRL clade</taxon>
        <taxon>Trifolieae</taxon>
        <taxon>Trifolium</taxon>
    </lineage>
</organism>
<gene>
    <name evidence="1" type="ORF">TSUD_216780</name>
</gene>
<proteinExistence type="predicted"/>
<dbReference type="Proteomes" id="UP000242715">
    <property type="component" value="Unassembled WGS sequence"/>
</dbReference>
<protein>
    <submittedName>
        <fullName evidence="1">Uncharacterized protein</fullName>
    </submittedName>
</protein>